<comment type="cofactor">
    <cofactor evidence="10">
        <name>FMN</name>
        <dbReference type="ChEBI" id="CHEBI:58210"/>
    </cofactor>
</comment>
<keyword evidence="7 10" id="KW-0249">Electron transport</keyword>
<keyword evidence="1 10" id="KW-0813">Transport</keyword>
<comment type="function">
    <text evidence="10">Part of a membrane-bound complex that couples electron transfer with translocation of ions across the membrane.</text>
</comment>
<evidence type="ECO:0000256" key="10">
    <source>
        <dbReference type="HAMAP-Rule" id="MF_00462"/>
    </source>
</evidence>
<dbReference type="Pfam" id="PF03116">
    <property type="entry name" value="NQR2_RnfD_RnfE"/>
    <property type="match status" value="1"/>
</dbReference>
<organism evidence="11 12">
    <name type="scientific">Thermoclostridium stercorarium subsp. thermolacticum DSM 2910</name>
    <dbReference type="NCBI Taxonomy" id="1121336"/>
    <lineage>
        <taxon>Bacteria</taxon>
        <taxon>Bacillati</taxon>
        <taxon>Bacillota</taxon>
        <taxon>Clostridia</taxon>
        <taxon>Eubacteriales</taxon>
        <taxon>Oscillospiraceae</taxon>
        <taxon>Thermoclostridium</taxon>
    </lineage>
</organism>
<dbReference type="EC" id="7.-.-.-" evidence="10"/>
<dbReference type="GO" id="GO:0005886">
    <property type="term" value="C:plasma membrane"/>
    <property type="evidence" value="ECO:0007669"/>
    <property type="project" value="UniProtKB-SubCell"/>
</dbReference>
<comment type="similarity">
    <text evidence="10">Belongs to the NqrB/RnfD family.</text>
</comment>
<dbReference type="GO" id="GO:0022900">
    <property type="term" value="P:electron transport chain"/>
    <property type="evidence" value="ECO:0007669"/>
    <property type="project" value="UniProtKB-UniRule"/>
</dbReference>
<protein>
    <recommendedName>
        <fullName evidence="10">Ion-translocating oxidoreductase complex subunit D</fullName>
        <ecNumber evidence="10">7.-.-.-</ecNumber>
    </recommendedName>
    <alternativeName>
        <fullName evidence="10">Rnf electron transport complex subunit D</fullName>
    </alternativeName>
</protein>
<evidence type="ECO:0000256" key="6">
    <source>
        <dbReference type="ARBA" id="ARBA00022967"/>
    </source>
</evidence>
<proteinExistence type="inferred from homology"/>
<dbReference type="RefSeq" id="WP_015360066.1">
    <property type="nucleotide sequence ID" value="NZ_CP014672.1"/>
</dbReference>
<feature type="transmembrane region" description="Helical" evidence="10">
    <location>
        <begin position="95"/>
        <end position="113"/>
    </location>
</feature>
<dbReference type="EMBL" id="CP014672">
    <property type="protein sequence ID" value="ANX00065.1"/>
    <property type="molecule type" value="Genomic_DNA"/>
</dbReference>
<feature type="transmembrane region" description="Helical" evidence="10">
    <location>
        <begin position="211"/>
        <end position="228"/>
    </location>
</feature>
<evidence type="ECO:0000313" key="11">
    <source>
        <dbReference type="EMBL" id="ANX00065.1"/>
    </source>
</evidence>
<keyword evidence="3 10" id="KW-0285">Flavoprotein</keyword>
<keyword evidence="2 10" id="KW-0597">Phosphoprotein</keyword>
<dbReference type="OrthoDB" id="9776359at2"/>
<keyword evidence="8 10" id="KW-1133">Transmembrane helix</keyword>
<dbReference type="PANTHER" id="PTHR30578:SF0">
    <property type="entry name" value="ION-TRANSLOCATING OXIDOREDUCTASE COMPLEX SUBUNIT D"/>
    <property type="match status" value="1"/>
</dbReference>
<evidence type="ECO:0000256" key="7">
    <source>
        <dbReference type="ARBA" id="ARBA00022982"/>
    </source>
</evidence>
<comment type="subcellular location">
    <subcellularLocation>
        <location evidence="10">Cell membrane</location>
        <topology evidence="10">Multi-pass membrane protein</topology>
    </subcellularLocation>
</comment>
<evidence type="ECO:0000256" key="5">
    <source>
        <dbReference type="ARBA" id="ARBA00022692"/>
    </source>
</evidence>
<dbReference type="Proteomes" id="UP000092971">
    <property type="component" value="Chromosome"/>
</dbReference>
<feature type="modified residue" description="FMN phosphoryl threonine" evidence="10">
    <location>
        <position position="154"/>
    </location>
</feature>
<gene>
    <name evidence="10" type="primary">rnfD</name>
    <name evidence="11" type="ORF">CSTERTH_11645</name>
</gene>
<evidence type="ECO:0000256" key="8">
    <source>
        <dbReference type="ARBA" id="ARBA00022989"/>
    </source>
</evidence>
<feature type="transmembrane region" description="Helical" evidence="10">
    <location>
        <begin position="269"/>
        <end position="286"/>
    </location>
</feature>
<reference evidence="11 12" key="1">
    <citation type="submission" date="2016-02" db="EMBL/GenBank/DDBJ databases">
        <title>Comparison of Clostridium stercorarium subspecies using comparative genomics and transcriptomics.</title>
        <authorList>
            <person name="Schellenberg J."/>
            <person name="Thallinger G."/>
            <person name="Levin D.B."/>
            <person name="Zhang X."/>
            <person name="Alvare G."/>
            <person name="Fristensky B."/>
            <person name="Sparling R."/>
        </authorList>
    </citation>
    <scope>NUCLEOTIDE SEQUENCE [LARGE SCALE GENOMIC DNA]</scope>
    <source>
        <strain evidence="11 12">DSM 2910</strain>
    </source>
</reference>
<dbReference type="GO" id="GO:0055085">
    <property type="term" value="P:transmembrane transport"/>
    <property type="evidence" value="ECO:0007669"/>
    <property type="project" value="InterPro"/>
</dbReference>
<evidence type="ECO:0000256" key="3">
    <source>
        <dbReference type="ARBA" id="ARBA00022630"/>
    </source>
</evidence>
<feature type="transmembrane region" description="Helical" evidence="10">
    <location>
        <begin position="240"/>
        <end position="260"/>
    </location>
</feature>
<comment type="subunit">
    <text evidence="10">The complex is composed of six subunits: RnfA, RnfB, RnfC, RnfD, RnfE and RnfG.</text>
</comment>
<keyword evidence="11" id="KW-0830">Ubiquinone</keyword>
<dbReference type="AlphaFoldDB" id="A0A1B1YH19"/>
<evidence type="ECO:0000256" key="9">
    <source>
        <dbReference type="ARBA" id="ARBA00023136"/>
    </source>
</evidence>
<keyword evidence="10" id="KW-1003">Cell membrane</keyword>
<name>A0A1B1YH19_THEST</name>
<dbReference type="InterPro" id="IPR011303">
    <property type="entry name" value="RnfD_bac"/>
</dbReference>
<dbReference type="PANTHER" id="PTHR30578">
    <property type="entry name" value="ELECTRON TRANSPORT COMPLEX PROTEIN RNFD"/>
    <property type="match status" value="1"/>
</dbReference>
<evidence type="ECO:0000256" key="1">
    <source>
        <dbReference type="ARBA" id="ARBA00022448"/>
    </source>
</evidence>
<dbReference type="NCBIfam" id="TIGR01946">
    <property type="entry name" value="rnfD"/>
    <property type="match status" value="1"/>
</dbReference>
<sequence>MENRLFVCSSPHLRDNVTTQRLMLDVIIALIPSTVAGILFFGLRAALVIAVTVSASVLTEYLMRKGLKREQTISDLSAVVTGLLLALNLPPSIPLWIAVVGAVIATGLIKQLFGGLGQNFMNPALGARVILVVAWAKHMTTWTEPFVDAVASATPLSLLDATTTATPVEGSVWYSYLDMFLGRVPGCIGETSALAILLGFVYLLIRRVITWHIPVIYTGTVALLTWILGTDGLFTGDPLYHVLAGGLLLGAVFMATDYVTCPVTRKGQIIYALGCGILTVLFRLYGNMPEGVSFAIILMNIVTPLIDRHTIPVAFGGEKRVG</sequence>
<evidence type="ECO:0000256" key="2">
    <source>
        <dbReference type="ARBA" id="ARBA00022553"/>
    </source>
</evidence>
<keyword evidence="4 10" id="KW-0288">FMN</keyword>
<keyword evidence="9 10" id="KW-0472">Membrane</keyword>
<feature type="transmembrane region" description="Helical" evidence="10">
    <location>
        <begin position="22"/>
        <end position="40"/>
    </location>
</feature>
<evidence type="ECO:0000313" key="12">
    <source>
        <dbReference type="Proteomes" id="UP000092971"/>
    </source>
</evidence>
<dbReference type="HAMAP" id="MF_00462">
    <property type="entry name" value="RsxD_RnfD"/>
    <property type="match status" value="1"/>
</dbReference>
<keyword evidence="6 10" id="KW-1278">Translocase</keyword>
<accession>A0A1B1YH19</accession>
<keyword evidence="5 10" id="KW-0812">Transmembrane</keyword>
<feature type="transmembrane region" description="Helical" evidence="10">
    <location>
        <begin position="120"/>
        <end position="136"/>
    </location>
</feature>
<evidence type="ECO:0000256" key="4">
    <source>
        <dbReference type="ARBA" id="ARBA00022643"/>
    </source>
</evidence>
<feature type="transmembrane region" description="Helical" evidence="10">
    <location>
        <begin position="180"/>
        <end position="204"/>
    </location>
</feature>
<dbReference type="InterPro" id="IPR004338">
    <property type="entry name" value="NqrB/RnfD"/>
</dbReference>